<gene>
    <name evidence="1" type="ORF">AVT10_12030</name>
</gene>
<comment type="caution">
    <text evidence="1">The sequence shown here is derived from an EMBL/GenBank/DDBJ whole genome shotgun (WGS) entry which is preliminary data.</text>
</comment>
<name>A0ABR5YDQ9_9SPHN</name>
<proteinExistence type="predicted"/>
<sequence length="131" mass="14248">MARIEGFREASRQLAGMKKAMAAGVGRRALQIPATILADAMRERAPELEGNLKRSIGVEKERAKKGRPQVAAKAGDIASVQVEFGNGHQAAEPFARPAEEATRTERLDKFGAALKDEVDKTVIRAAKRRKV</sequence>
<dbReference type="InterPro" id="IPR010064">
    <property type="entry name" value="HK97-gp10_tail"/>
</dbReference>
<accession>A0ABR5YDQ9</accession>
<dbReference type="EMBL" id="LQQO01000008">
    <property type="protein sequence ID" value="KZE16222.1"/>
    <property type="molecule type" value="Genomic_DNA"/>
</dbReference>
<protein>
    <recommendedName>
        <fullName evidence="3">Phage protein, HK97 gp10 family</fullName>
    </recommendedName>
</protein>
<dbReference type="NCBIfam" id="TIGR01725">
    <property type="entry name" value="phge_HK97_gp10"/>
    <property type="match status" value="1"/>
</dbReference>
<dbReference type="RefSeq" id="WP_066689389.1">
    <property type="nucleotide sequence ID" value="NZ_LQQO01000008.1"/>
</dbReference>
<dbReference type="Proteomes" id="UP000076609">
    <property type="component" value="Unassembled WGS sequence"/>
</dbReference>
<evidence type="ECO:0000313" key="1">
    <source>
        <dbReference type="EMBL" id="KZE16222.1"/>
    </source>
</evidence>
<evidence type="ECO:0000313" key="2">
    <source>
        <dbReference type="Proteomes" id="UP000076609"/>
    </source>
</evidence>
<keyword evidence="2" id="KW-1185">Reference proteome</keyword>
<reference evidence="2" key="1">
    <citation type="submission" date="2016-01" db="EMBL/GenBank/DDBJ databases">
        <title>Draft genome of Chromobacterium sp. F49.</title>
        <authorList>
            <person name="Hong K.W."/>
        </authorList>
    </citation>
    <scope>NUCLEOTIDE SEQUENCE [LARGE SCALE GENOMIC DNA]</scope>
    <source>
        <strain evidence="2">CN3</strain>
    </source>
</reference>
<evidence type="ECO:0008006" key="3">
    <source>
        <dbReference type="Google" id="ProtNLM"/>
    </source>
</evidence>
<organism evidence="1 2">
    <name type="scientific">Sphingomonas hankookensis</name>
    <dbReference type="NCBI Taxonomy" id="563996"/>
    <lineage>
        <taxon>Bacteria</taxon>
        <taxon>Pseudomonadati</taxon>
        <taxon>Pseudomonadota</taxon>
        <taxon>Alphaproteobacteria</taxon>
        <taxon>Sphingomonadales</taxon>
        <taxon>Sphingomonadaceae</taxon>
        <taxon>Sphingomonas</taxon>
    </lineage>
</organism>